<dbReference type="PANTHER" id="PTHR34703">
    <property type="entry name" value="ANTIPORTER SUBUNIT MNHG2-RELATED"/>
    <property type="match status" value="1"/>
</dbReference>
<feature type="region of interest" description="Disordered" evidence="2">
    <location>
        <begin position="102"/>
        <end position="122"/>
    </location>
</feature>
<sequence>MSPDGVLGTVLDTAAVVCLVGGALLCLAAGVALVRFPDLLSRMHAATKPQVLGLLLVLLGCGLRLRTGVDVTTLVLIGAFQLATAPVAAHMVGRAALRERRPDPDLLVTDELPAGGNPPSPS</sequence>
<dbReference type="NCBIfam" id="NF009314">
    <property type="entry name" value="PRK12674.1-2"/>
    <property type="match status" value="1"/>
</dbReference>
<feature type="transmembrane region" description="Helical" evidence="3">
    <location>
        <begin position="46"/>
        <end position="65"/>
    </location>
</feature>
<evidence type="ECO:0000256" key="1">
    <source>
        <dbReference type="ARBA" id="ARBA00008404"/>
    </source>
</evidence>
<feature type="transmembrane region" description="Helical" evidence="3">
    <location>
        <begin position="71"/>
        <end position="92"/>
    </location>
</feature>
<proteinExistence type="inferred from homology"/>
<dbReference type="Pfam" id="PF03334">
    <property type="entry name" value="PhaG_MnhG_YufB"/>
    <property type="match status" value="1"/>
</dbReference>
<evidence type="ECO:0000313" key="4">
    <source>
        <dbReference type="EMBL" id="QYC41569.1"/>
    </source>
</evidence>
<gene>
    <name evidence="4" type="primary">mrpG2</name>
    <name evidence="4" type="ORF">Nocox_19800</name>
</gene>
<name>A0ABX8U1N0_9ACTN</name>
<evidence type="ECO:0000256" key="2">
    <source>
        <dbReference type="SAM" id="MobiDB-lite"/>
    </source>
</evidence>
<dbReference type="Proteomes" id="UP000824681">
    <property type="component" value="Chromosome"/>
</dbReference>
<dbReference type="NCBIfam" id="TIGR01300">
    <property type="entry name" value="CPA3_mnhG_phaG"/>
    <property type="match status" value="1"/>
</dbReference>
<evidence type="ECO:0000313" key="5">
    <source>
        <dbReference type="Proteomes" id="UP000824681"/>
    </source>
</evidence>
<reference evidence="4 5" key="1">
    <citation type="journal article" date="2021" name="ACS Chem. Biol.">
        <title>Genomic-Led Discovery of a Novel Glycopeptide Antibiotic by Nonomuraea coxensis DSM 45129.</title>
        <authorList>
            <person name="Yushchuk O."/>
            <person name="Vior N.M."/>
            <person name="Andreo-Vidal A."/>
            <person name="Berini F."/>
            <person name="Ruckert C."/>
            <person name="Busche T."/>
            <person name="Binda E."/>
            <person name="Kalinowski J."/>
            <person name="Truman A.W."/>
            <person name="Marinelli F."/>
        </authorList>
    </citation>
    <scope>NUCLEOTIDE SEQUENCE [LARGE SCALE GENOMIC DNA]</scope>
    <source>
        <strain evidence="4 5">DSM 45129</strain>
    </source>
</reference>
<keyword evidence="3" id="KW-0472">Membrane</keyword>
<dbReference type="RefSeq" id="WP_020542819.1">
    <property type="nucleotide sequence ID" value="NZ_CP068985.1"/>
</dbReference>
<feature type="transmembrane region" description="Helical" evidence="3">
    <location>
        <begin position="14"/>
        <end position="34"/>
    </location>
</feature>
<keyword evidence="3" id="KW-1133">Transmembrane helix</keyword>
<keyword evidence="3" id="KW-0812">Transmembrane</keyword>
<dbReference type="PANTHER" id="PTHR34703:SF1">
    <property type="entry name" value="ANTIPORTER SUBUNIT MNHG2-RELATED"/>
    <property type="match status" value="1"/>
</dbReference>
<comment type="similarity">
    <text evidence="1">Belongs to the CPA3 antiporters (TC 2.A.63) subunit G family.</text>
</comment>
<evidence type="ECO:0000256" key="3">
    <source>
        <dbReference type="SAM" id="Phobius"/>
    </source>
</evidence>
<keyword evidence="5" id="KW-1185">Reference proteome</keyword>
<dbReference type="InterPro" id="IPR005133">
    <property type="entry name" value="PhaG_MnhG_YufB"/>
</dbReference>
<protein>
    <submittedName>
        <fullName evidence="4">Na(+)/H(+) antiporter subunit G</fullName>
    </submittedName>
</protein>
<organism evidence="4 5">
    <name type="scientific">Nonomuraea coxensis DSM 45129</name>
    <dbReference type="NCBI Taxonomy" id="1122611"/>
    <lineage>
        <taxon>Bacteria</taxon>
        <taxon>Bacillati</taxon>
        <taxon>Actinomycetota</taxon>
        <taxon>Actinomycetes</taxon>
        <taxon>Streptosporangiales</taxon>
        <taxon>Streptosporangiaceae</taxon>
        <taxon>Nonomuraea</taxon>
    </lineage>
</organism>
<dbReference type="EMBL" id="CP068985">
    <property type="protein sequence ID" value="QYC41569.1"/>
    <property type="molecule type" value="Genomic_DNA"/>
</dbReference>
<accession>A0ABX8U1N0</accession>